<comment type="caution">
    <text evidence="2">The sequence shown here is derived from an EMBL/GenBank/DDBJ whole genome shotgun (WGS) entry which is preliminary data.</text>
</comment>
<dbReference type="RefSeq" id="WP_131919358.1">
    <property type="nucleotide sequence ID" value="NZ_JAOQNU010000012.1"/>
</dbReference>
<evidence type="ECO:0000256" key="1">
    <source>
        <dbReference type="SAM" id="MobiDB-lite"/>
    </source>
</evidence>
<keyword evidence="3" id="KW-1185">Reference proteome</keyword>
<protein>
    <submittedName>
        <fullName evidence="2">Uncharacterized protein</fullName>
    </submittedName>
</protein>
<reference evidence="2 3" key="1">
    <citation type="submission" date="2019-03" db="EMBL/GenBank/DDBJ databases">
        <title>Genomic Encyclopedia of Type Strains, Phase IV (KMG-IV): sequencing the most valuable type-strain genomes for metagenomic binning, comparative biology and taxonomic classification.</title>
        <authorList>
            <person name="Goeker M."/>
        </authorList>
    </citation>
    <scope>NUCLEOTIDE SEQUENCE [LARGE SCALE GENOMIC DNA]</scope>
    <source>
        <strain evidence="2 3">DSM 11170</strain>
    </source>
</reference>
<sequence length="70" mass="8014">MREGIQRIGRRWSSNRKNDGQKGGQHFFKNFSIKPLLLARKLHLSKGRRPEQEPKAGMNSKCLQKPVEGG</sequence>
<dbReference type="Proteomes" id="UP000294813">
    <property type="component" value="Unassembled WGS sequence"/>
</dbReference>
<feature type="region of interest" description="Disordered" evidence="1">
    <location>
        <begin position="45"/>
        <end position="70"/>
    </location>
</feature>
<name>A0A4R2RJL3_9FIRM</name>
<accession>A0A4R2RJL3</accession>
<dbReference type="AlphaFoldDB" id="A0A4R2RJL3"/>
<proteinExistence type="predicted"/>
<gene>
    <name evidence="2" type="ORF">EDD73_11360</name>
</gene>
<evidence type="ECO:0000313" key="2">
    <source>
        <dbReference type="EMBL" id="TCP64010.1"/>
    </source>
</evidence>
<evidence type="ECO:0000313" key="3">
    <source>
        <dbReference type="Proteomes" id="UP000294813"/>
    </source>
</evidence>
<organism evidence="2 3">
    <name type="scientific">Heliophilum fasciatum</name>
    <dbReference type="NCBI Taxonomy" id="35700"/>
    <lineage>
        <taxon>Bacteria</taxon>
        <taxon>Bacillati</taxon>
        <taxon>Bacillota</taxon>
        <taxon>Clostridia</taxon>
        <taxon>Eubacteriales</taxon>
        <taxon>Heliobacteriaceae</taxon>
        <taxon>Heliophilum</taxon>
    </lineage>
</organism>
<feature type="region of interest" description="Disordered" evidence="1">
    <location>
        <begin position="1"/>
        <end position="27"/>
    </location>
</feature>
<dbReference type="EMBL" id="SLXT01000013">
    <property type="protein sequence ID" value="TCP64010.1"/>
    <property type="molecule type" value="Genomic_DNA"/>
</dbReference>